<evidence type="ECO:0000313" key="8">
    <source>
        <dbReference type="Proteomes" id="UP000015347"/>
    </source>
</evidence>
<feature type="transmembrane region" description="Helical" evidence="5">
    <location>
        <begin position="201"/>
        <end position="232"/>
    </location>
</feature>
<dbReference type="Proteomes" id="UP000015347">
    <property type="component" value="Unassembled WGS sequence"/>
</dbReference>
<evidence type="ECO:0000256" key="3">
    <source>
        <dbReference type="ARBA" id="ARBA00022989"/>
    </source>
</evidence>
<keyword evidence="2 5" id="KW-0812">Transmembrane</keyword>
<evidence type="ECO:0000256" key="1">
    <source>
        <dbReference type="ARBA" id="ARBA00004141"/>
    </source>
</evidence>
<organism evidence="7 8">
    <name type="scientific">Salipiger mucosus DSM 16094</name>
    <dbReference type="NCBI Taxonomy" id="1123237"/>
    <lineage>
        <taxon>Bacteria</taxon>
        <taxon>Pseudomonadati</taxon>
        <taxon>Pseudomonadota</taxon>
        <taxon>Alphaproteobacteria</taxon>
        <taxon>Rhodobacterales</taxon>
        <taxon>Roseobacteraceae</taxon>
        <taxon>Salipiger</taxon>
    </lineage>
</organism>
<dbReference type="InterPro" id="IPR051533">
    <property type="entry name" value="WaaL-like"/>
</dbReference>
<dbReference type="InterPro" id="IPR007016">
    <property type="entry name" value="O-antigen_ligase-rel_domated"/>
</dbReference>
<feature type="transmembrane region" description="Helical" evidence="5">
    <location>
        <begin position="334"/>
        <end position="354"/>
    </location>
</feature>
<keyword evidence="3 5" id="KW-1133">Transmembrane helix</keyword>
<dbReference type="eggNOG" id="COG3307">
    <property type="taxonomic scope" value="Bacteria"/>
</dbReference>
<dbReference type="PANTHER" id="PTHR37422:SF21">
    <property type="entry name" value="EXOQ-LIKE PROTEIN"/>
    <property type="match status" value="1"/>
</dbReference>
<evidence type="ECO:0000256" key="4">
    <source>
        <dbReference type="ARBA" id="ARBA00023136"/>
    </source>
</evidence>
<dbReference type="STRING" id="1123237.Salmuc_05006"/>
<feature type="transmembrane region" description="Helical" evidence="5">
    <location>
        <begin position="107"/>
        <end position="124"/>
    </location>
</feature>
<feature type="domain" description="O-antigen ligase-related" evidence="6">
    <location>
        <begin position="202"/>
        <end position="347"/>
    </location>
</feature>
<dbReference type="PANTHER" id="PTHR37422">
    <property type="entry name" value="TEICHURONIC ACID BIOSYNTHESIS PROTEIN TUAE"/>
    <property type="match status" value="1"/>
</dbReference>
<gene>
    <name evidence="7" type="ORF">Salmuc_05006</name>
</gene>
<feature type="transmembrane region" description="Helical" evidence="5">
    <location>
        <begin position="172"/>
        <end position="189"/>
    </location>
</feature>
<dbReference type="EMBL" id="APVH01000008">
    <property type="protein sequence ID" value="EPX85734.1"/>
    <property type="molecule type" value="Genomic_DNA"/>
</dbReference>
<feature type="transmembrane region" description="Helical" evidence="5">
    <location>
        <begin position="244"/>
        <end position="269"/>
    </location>
</feature>
<evidence type="ECO:0000313" key="7">
    <source>
        <dbReference type="EMBL" id="EPX85734.1"/>
    </source>
</evidence>
<feature type="transmembrane region" description="Helical" evidence="5">
    <location>
        <begin position="130"/>
        <end position="151"/>
    </location>
</feature>
<evidence type="ECO:0000256" key="2">
    <source>
        <dbReference type="ARBA" id="ARBA00022692"/>
    </source>
</evidence>
<feature type="transmembrane region" description="Helical" evidence="5">
    <location>
        <begin position="81"/>
        <end position="98"/>
    </location>
</feature>
<comment type="caution">
    <text evidence="7">The sequence shown here is derived from an EMBL/GenBank/DDBJ whole genome shotgun (WGS) entry which is preliminary data.</text>
</comment>
<sequence>MTTPPTSVERTLRRLEWIAVGAALFVFSGALFPLLVEGSDGILDAAERSKLRLVNLPVYALTLGLLVRRPVLLASALWRNLPMLALMLLPMASLLWTVSQSVTMRRAIALIMSMSVAYLLATRFTPRQQILLMGGVLGGSTLLSILAAGAVPGMAFAPGESALRGIFMHKNVLGWVASFTVLLGIAAQLDPLRAMRRGGVALILVGGLGVVLSTSATSLLSCVVALLVFLGVRTVTQGQGPARLVRKLAVLLTTVLIMAGLGIGLLPLLEMLGKDATLTGRVPLWALVDPEIAARPLLGYGYGVFWSEASPEAWMIWEKILWQAPHAHNGYRDLLLGVGIPGLVLFVVLTVRALRQGARLCTVAPRDGWIWCTTAIGTTLAMNVTESTILMQNDLMWILFATAALTLSQRAPELSPALPRHARLAYAAV</sequence>
<dbReference type="HOGENOM" id="CLU_039809_2_0_5"/>
<keyword evidence="8" id="KW-1185">Reference proteome</keyword>
<protein>
    <submittedName>
        <fullName evidence="7">O-antigen polymerase</fullName>
    </submittedName>
</protein>
<feature type="transmembrane region" description="Helical" evidence="5">
    <location>
        <begin position="17"/>
        <end position="36"/>
    </location>
</feature>
<dbReference type="Pfam" id="PF04932">
    <property type="entry name" value="Wzy_C"/>
    <property type="match status" value="1"/>
</dbReference>
<dbReference type="AlphaFoldDB" id="S9SHF4"/>
<evidence type="ECO:0000256" key="5">
    <source>
        <dbReference type="SAM" id="Phobius"/>
    </source>
</evidence>
<accession>S9SHF4</accession>
<evidence type="ECO:0000259" key="6">
    <source>
        <dbReference type="Pfam" id="PF04932"/>
    </source>
</evidence>
<proteinExistence type="predicted"/>
<reference evidence="8" key="1">
    <citation type="journal article" date="2014" name="Stand. Genomic Sci.">
        <title>Genome sequence of the exopolysaccharide-producing Salipiger mucosus type strain (DSM 16094(T)), a moderately halophilic member of the Roseobacter clade.</title>
        <authorList>
            <person name="Riedel T."/>
            <person name="Spring S."/>
            <person name="Fiebig A."/>
            <person name="Petersen J."/>
            <person name="Kyrpides N.C."/>
            <person name="Goker M."/>
            <person name="Klenk H.P."/>
        </authorList>
    </citation>
    <scope>NUCLEOTIDE SEQUENCE [LARGE SCALE GENOMIC DNA]</scope>
    <source>
        <strain evidence="8">DSM 16094</strain>
    </source>
</reference>
<dbReference type="GO" id="GO:0016020">
    <property type="term" value="C:membrane"/>
    <property type="evidence" value="ECO:0007669"/>
    <property type="project" value="UniProtKB-SubCell"/>
</dbReference>
<keyword evidence="4 5" id="KW-0472">Membrane</keyword>
<name>S9SHF4_9RHOB</name>
<comment type="subcellular location">
    <subcellularLocation>
        <location evidence="1">Membrane</location>
        <topology evidence="1">Multi-pass membrane protein</topology>
    </subcellularLocation>
</comment>